<comment type="caution">
    <text evidence="2">The sequence shown here is derived from an EMBL/GenBank/DDBJ whole genome shotgun (WGS) entry which is preliminary data.</text>
</comment>
<dbReference type="EMBL" id="AZBU02000004">
    <property type="protein sequence ID" value="TKR81406.1"/>
    <property type="molecule type" value="Genomic_DNA"/>
</dbReference>
<name>A0A4U5NFE4_STECR</name>
<gene>
    <name evidence="2" type="ORF">L596_015276</name>
</gene>
<evidence type="ECO:0000313" key="2">
    <source>
        <dbReference type="EMBL" id="TKR81406.1"/>
    </source>
</evidence>
<protein>
    <submittedName>
        <fullName evidence="2">Uncharacterized protein</fullName>
    </submittedName>
</protein>
<accession>A0A4U5NFE4</accession>
<sequence>MSVAVQTLRNLLRLHFRQFPAQAPPQQTATVCFLAALKRTAAALARPLLSSSDSPRTGAATRAGSSPSNKSDFLRIVDM</sequence>
<reference evidence="2" key="2">
    <citation type="journal article" date="2015" name="Genome Biol.">
        <title>Comparative genomics of Steinernema reveals deeply conserved gene regulatory networks.</title>
        <authorList>
            <person name="Dillman A.R."/>
            <person name="Macchietto M."/>
            <person name="Porter C.F."/>
            <person name="Rogers A."/>
            <person name="Williams B."/>
            <person name="Antoshechkin I."/>
            <person name="Lee M.M."/>
            <person name="Goodwin Z."/>
            <person name="Lu X."/>
            <person name="Lewis E.E."/>
            <person name="Goodrich-Blair H."/>
            <person name="Stock S.P."/>
            <person name="Adams B.J."/>
            <person name="Sternberg P.W."/>
            <person name="Mortazavi A."/>
        </authorList>
    </citation>
    <scope>NUCLEOTIDE SEQUENCE [LARGE SCALE GENOMIC DNA]</scope>
    <source>
        <strain evidence="2">ALL</strain>
    </source>
</reference>
<proteinExistence type="predicted"/>
<evidence type="ECO:0000256" key="1">
    <source>
        <dbReference type="SAM" id="MobiDB-lite"/>
    </source>
</evidence>
<feature type="region of interest" description="Disordered" evidence="1">
    <location>
        <begin position="48"/>
        <end position="72"/>
    </location>
</feature>
<organism evidence="2">
    <name type="scientific">Steinernema carpocapsae</name>
    <name type="common">Entomopathogenic nematode</name>
    <dbReference type="NCBI Taxonomy" id="34508"/>
    <lineage>
        <taxon>Eukaryota</taxon>
        <taxon>Metazoa</taxon>
        <taxon>Ecdysozoa</taxon>
        <taxon>Nematoda</taxon>
        <taxon>Chromadorea</taxon>
        <taxon>Rhabditida</taxon>
        <taxon>Tylenchina</taxon>
        <taxon>Panagrolaimomorpha</taxon>
        <taxon>Strongyloidoidea</taxon>
        <taxon>Steinernematidae</taxon>
        <taxon>Steinernema</taxon>
    </lineage>
</organism>
<dbReference type="AlphaFoldDB" id="A0A4U5NFE4"/>
<reference evidence="2" key="3">
    <citation type="journal article" date="2019" name="G3 (Bethesda)">
        <title>Hybrid Assembly of the Genome of the Entomopathogenic Nematode Steinernema carpocapsae Identifies the X-Chromosome.</title>
        <authorList>
            <person name="Serra L."/>
            <person name="Macchietto M."/>
            <person name="Macias-Munoz A."/>
            <person name="McGill C.J."/>
            <person name="Rodriguez I.M."/>
            <person name="Rodriguez B."/>
            <person name="Murad R."/>
            <person name="Mortazavi A."/>
        </authorList>
    </citation>
    <scope>NUCLEOTIDE SEQUENCE</scope>
    <source>
        <strain evidence="2">ALL</strain>
    </source>
</reference>
<reference evidence="2" key="1">
    <citation type="submission" date="2013-11" db="EMBL/GenBank/DDBJ databases">
        <authorList>
            <person name="Sternberg P."/>
            <person name="Dillman A."/>
            <person name="Macchietto M."/>
        </authorList>
    </citation>
    <scope>NUCLEOTIDE SEQUENCE</scope>
    <source>
        <strain evidence="2">ALL</strain>
    </source>
</reference>